<evidence type="ECO:0000313" key="5">
    <source>
        <dbReference type="Proteomes" id="UP001430149"/>
    </source>
</evidence>
<dbReference type="PANTHER" id="PTHR35561">
    <property type="entry name" value="RNA 2',3'-CYCLIC PHOSPHODIESTERASE"/>
    <property type="match status" value="1"/>
</dbReference>
<protein>
    <recommendedName>
        <fullName evidence="2">RNA 2',3'-cyclic phosphodiesterase</fullName>
        <shortName evidence="2">RNA 2',3'-CPDase</shortName>
        <ecNumber evidence="2">3.1.4.58</ecNumber>
    </recommendedName>
</protein>
<sequence length="201" mass="22630">MPARTIPPATRHDLFGPSTIHAETHRLFFALMPDDAARQRINRAVALLQQQYPELRARWVNPERFHATLNFLGDYPALPADVVAQARSAADSLSASGFAWTLDYAASFRGRQPPCVLRSTVVPDLLQALWQDMNKALAQVALHRHIERQFTPHVTLAYARHELPSAVPIIPISWQLRHFVLIHNVVGQGSYHVLGQWPLST</sequence>
<reference evidence="4" key="1">
    <citation type="submission" date="2020-10" db="EMBL/GenBank/DDBJ databases">
        <title>Phylogeny of dyella-like bacteria.</title>
        <authorList>
            <person name="Fu J."/>
        </authorList>
    </citation>
    <scope>NUCLEOTIDE SEQUENCE</scope>
    <source>
        <strain evidence="4">DHOC52</strain>
    </source>
</reference>
<evidence type="ECO:0000259" key="3">
    <source>
        <dbReference type="Pfam" id="PF02834"/>
    </source>
</evidence>
<dbReference type="Pfam" id="PF02834">
    <property type="entry name" value="LigT_PEase"/>
    <property type="match status" value="1"/>
</dbReference>
<dbReference type="NCBIfam" id="TIGR02258">
    <property type="entry name" value="2_5_ligase"/>
    <property type="match status" value="1"/>
</dbReference>
<comment type="similarity">
    <text evidence="2">Belongs to the 2H phosphoesterase superfamily. ThpR family.</text>
</comment>
<dbReference type="SUPFAM" id="SSF55144">
    <property type="entry name" value="LigT-like"/>
    <property type="match status" value="1"/>
</dbReference>
<feature type="active site" description="Proton acceptor" evidence="2">
    <location>
        <position position="153"/>
    </location>
</feature>
<dbReference type="Gene3D" id="3.90.1140.10">
    <property type="entry name" value="Cyclic phosphodiesterase"/>
    <property type="match status" value="1"/>
</dbReference>
<evidence type="ECO:0000256" key="1">
    <source>
        <dbReference type="ARBA" id="ARBA00022801"/>
    </source>
</evidence>
<dbReference type="InterPro" id="IPR009097">
    <property type="entry name" value="Cyclic_Pdiesterase"/>
</dbReference>
<dbReference type="Proteomes" id="UP001430149">
    <property type="component" value="Unassembled WGS sequence"/>
</dbReference>
<comment type="function">
    <text evidence="2">Hydrolyzes RNA 2',3'-cyclic phosphodiester to an RNA 2'-phosphomonoester.</text>
</comment>
<feature type="domain" description="Phosphoesterase HXTX" evidence="3">
    <location>
        <begin position="33"/>
        <end position="114"/>
    </location>
</feature>
<dbReference type="HAMAP" id="MF_01940">
    <property type="entry name" value="RNA_CPDase"/>
    <property type="match status" value="1"/>
</dbReference>
<comment type="catalytic activity">
    <reaction evidence="2">
        <text>a 3'-end 2',3'-cyclophospho-ribonucleotide-RNA + H2O = a 3'-end 2'-phospho-ribonucleotide-RNA + H(+)</text>
        <dbReference type="Rhea" id="RHEA:11828"/>
        <dbReference type="Rhea" id="RHEA-COMP:10464"/>
        <dbReference type="Rhea" id="RHEA-COMP:17353"/>
        <dbReference type="ChEBI" id="CHEBI:15377"/>
        <dbReference type="ChEBI" id="CHEBI:15378"/>
        <dbReference type="ChEBI" id="CHEBI:83064"/>
        <dbReference type="ChEBI" id="CHEBI:173113"/>
        <dbReference type="EC" id="3.1.4.58"/>
    </reaction>
</comment>
<feature type="short sequence motif" description="HXTX 1" evidence="2">
    <location>
        <begin position="66"/>
        <end position="69"/>
    </location>
</feature>
<feature type="active site" description="Proton donor" evidence="2">
    <location>
        <position position="66"/>
    </location>
</feature>
<name>A0ABS2K9A6_9GAMM</name>
<feature type="short sequence motif" description="HXTX 2" evidence="2">
    <location>
        <begin position="153"/>
        <end position="156"/>
    </location>
</feature>
<gene>
    <name evidence="4" type="primary">thpR</name>
    <name evidence="4" type="ORF">ISP19_18765</name>
</gene>
<evidence type="ECO:0000313" key="4">
    <source>
        <dbReference type="EMBL" id="MBM7127423.1"/>
    </source>
</evidence>
<keyword evidence="5" id="KW-1185">Reference proteome</keyword>
<accession>A0ABS2K9A6</accession>
<dbReference type="EMBL" id="JADIKE010000039">
    <property type="protein sequence ID" value="MBM7127423.1"/>
    <property type="molecule type" value="Genomic_DNA"/>
</dbReference>
<dbReference type="RefSeq" id="WP_204683952.1">
    <property type="nucleotide sequence ID" value="NZ_BSNR01000014.1"/>
</dbReference>
<dbReference type="EC" id="3.1.4.58" evidence="2"/>
<comment type="caution">
    <text evidence="4">The sequence shown here is derived from an EMBL/GenBank/DDBJ whole genome shotgun (WGS) entry which is preliminary data.</text>
</comment>
<proteinExistence type="inferred from homology"/>
<keyword evidence="1 2" id="KW-0378">Hydrolase</keyword>
<dbReference type="InterPro" id="IPR014051">
    <property type="entry name" value="Phosphoesterase_HXTX"/>
</dbReference>
<organism evidence="4 5">
    <name type="scientific">Dyella flava</name>
    <dbReference type="NCBI Taxonomy" id="1920170"/>
    <lineage>
        <taxon>Bacteria</taxon>
        <taxon>Pseudomonadati</taxon>
        <taxon>Pseudomonadota</taxon>
        <taxon>Gammaproteobacteria</taxon>
        <taxon>Lysobacterales</taxon>
        <taxon>Rhodanobacteraceae</taxon>
        <taxon>Dyella</taxon>
    </lineage>
</organism>
<evidence type="ECO:0000256" key="2">
    <source>
        <dbReference type="HAMAP-Rule" id="MF_01940"/>
    </source>
</evidence>
<dbReference type="InterPro" id="IPR004175">
    <property type="entry name" value="RNA_CPDase"/>
</dbReference>
<dbReference type="PANTHER" id="PTHR35561:SF1">
    <property type="entry name" value="RNA 2',3'-CYCLIC PHOSPHODIESTERASE"/>
    <property type="match status" value="1"/>
</dbReference>